<dbReference type="EMBL" id="LN681231">
    <property type="protein sequence ID" value="CEK28113.1"/>
    <property type="molecule type" value="Genomic_DNA"/>
</dbReference>
<dbReference type="GeneID" id="66880034"/>
<gene>
    <name evidence="1" type="ORF">CSF007_11855</name>
</gene>
<protein>
    <submittedName>
        <fullName evidence="1">Uncharacterized protein</fullName>
    </submittedName>
</protein>
<accession>A0A0A8VIB1</accession>
<evidence type="ECO:0000313" key="1">
    <source>
        <dbReference type="EMBL" id="CEK28113.1"/>
    </source>
</evidence>
<dbReference type="RefSeq" id="WP_155115567.1">
    <property type="nucleotide sequence ID" value="NZ_CABIHT010000008.1"/>
</dbReference>
<proteinExistence type="predicted"/>
<reference evidence="1" key="1">
    <citation type="journal article" date="2015" name="Genome Announc.">
        <title>Complete Genome Sequence of Yersinia ruckeri Strain CSF007-82, Etiologic Agent of Red Mouth Disease in Salmonid Fish.</title>
        <authorList>
            <person name="Nelson M.C."/>
            <person name="LaPatra S.E."/>
            <person name="Welch T.J."/>
            <person name="Graf J."/>
        </authorList>
    </citation>
    <scope>NUCLEOTIDE SEQUENCE</scope>
    <source>
        <strain evidence="1">CSF007-82</strain>
    </source>
</reference>
<organism evidence="1">
    <name type="scientific">Yersinia ruckeri</name>
    <dbReference type="NCBI Taxonomy" id="29486"/>
    <lineage>
        <taxon>Bacteria</taxon>
        <taxon>Pseudomonadati</taxon>
        <taxon>Pseudomonadota</taxon>
        <taxon>Gammaproteobacteria</taxon>
        <taxon>Enterobacterales</taxon>
        <taxon>Yersiniaceae</taxon>
        <taxon>Yersinia</taxon>
    </lineage>
</organism>
<dbReference type="AlphaFoldDB" id="A0A0A8VIB1"/>
<name>A0A0A8VIB1_YERRU</name>
<sequence length="55" mass="6508">MRQITRAAGYRQADSVKRVRKKREMLAWNKQSIDGVVSARKEPTTETEMTRWQEV</sequence>